<evidence type="ECO:0000256" key="2">
    <source>
        <dbReference type="SAM" id="Phobius"/>
    </source>
</evidence>
<name>A0A2T3ASN8_AMORE</name>
<evidence type="ECO:0000256" key="1">
    <source>
        <dbReference type="SAM" id="MobiDB-lite"/>
    </source>
</evidence>
<reference evidence="3 4" key="1">
    <citation type="journal article" date="2018" name="New Phytol.">
        <title>Comparative genomics and transcriptomics depict ericoid mycorrhizal fungi as versatile saprotrophs and plant mutualists.</title>
        <authorList>
            <person name="Martino E."/>
            <person name="Morin E."/>
            <person name="Grelet G.A."/>
            <person name="Kuo A."/>
            <person name="Kohler A."/>
            <person name="Daghino S."/>
            <person name="Barry K.W."/>
            <person name="Cichocki N."/>
            <person name="Clum A."/>
            <person name="Dockter R.B."/>
            <person name="Hainaut M."/>
            <person name="Kuo R.C."/>
            <person name="LaButti K."/>
            <person name="Lindahl B.D."/>
            <person name="Lindquist E.A."/>
            <person name="Lipzen A."/>
            <person name="Khouja H.R."/>
            <person name="Magnuson J."/>
            <person name="Murat C."/>
            <person name="Ohm R.A."/>
            <person name="Singer S.W."/>
            <person name="Spatafora J.W."/>
            <person name="Wang M."/>
            <person name="Veneault-Fourrey C."/>
            <person name="Henrissat B."/>
            <person name="Grigoriev I.V."/>
            <person name="Martin F.M."/>
            <person name="Perotto S."/>
        </authorList>
    </citation>
    <scope>NUCLEOTIDE SEQUENCE [LARGE SCALE GENOMIC DNA]</scope>
    <source>
        <strain evidence="3 4">ATCC 22711</strain>
    </source>
</reference>
<sequence>MDSGSNLDIYITTRSRLACSAYVLNALFGDAATAEFPTRTGPSRPTRTAKDVGGLSALASEKVPDASGNRSWTSIRGPGRERRDGIIFMGMYIYYFVPLFMIDDALLTTATSRNARNERSRYIRARELVWVS</sequence>
<protein>
    <submittedName>
        <fullName evidence="3">Uncharacterized protein</fullName>
    </submittedName>
</protein>
<keyword evidence="2" id="KW-0812">Transmembrane</keyword>
<dbReference type="InParanoid" id="A0A2T3ASN8"/>
<feature type="transmembrane region" description="Helical" evidence="2">
    <location>
        <begin position="85"/>
        <end position="102"/>
    </location>
</feature>
<evidence type="ECO:0000313" key="3">
    <source>
        <dbReference type="EMBL" id="PSS10496.1"/>
    </source>
</evidence>
<organism evidence="3 4">
    <name type="scientific">Amorphotheca resinae ATCC 22711</name>
    <dbReference type="NCBI Taxonomy" id="857342"/>
    <lineage>
        <taxon>Eukaryota</taxon>
        <taxon>Fungi</taxon>
        <taxon>Dikarya</taxon>
        <taxon>Ascomycota</taxon>
        <taxon>Pezizomycotina</taxon>
        <taxon>Leotiomycetes</taxon>
        <taxon>Helotiales</taxon>
        <taxon>Amorphothecaceae</taxon>
        <taxon>Amorphotheca</taxon>
    </lineage>
</organism>
<gene>
    <name evidence="3" type="ORF">M430DRAFT_30429</name>
</gene>
<keyword evidence="2" id="KW-1133">Transmembrane helix</keyword>
<feature type="region of interest" description="Disordered" evidence="1">
    <location>
        <begin position="35"/>
        <end position="80"/>
    </location>
</feature>
<dbReference type="GeneID" id="36574028"/>
<accession>A0A2T3ASN8</accession>
<dbReference type="RefSeq" id="XP_024717675.1">
    <property type="nucleotide sequence ID" value="XM_024865947.1"/>
</dbReference>
<keyword evidence="2" id="KW-0472">Membrane</keyword>
<dbReference type="Proteomes" id="UP000241818">
    <property type="component" value="Unassembled WGS sequence"/>
</dbReference>
<evidence type="ECO:0000313" key="4">
    <source>
        <dbReference type="Proteomes" id="UP000241818"/>
    </source>
</evidence>
<keyword evidence="4" id="KW-1185">Reference proteome</keyword>
<dbReference type="EMBL" id="KZ679016">
    <property type="protein sequence ID" value="PSS10496.1"/>
    <property type="molecule type" value="Genomic_DNA"/>
</dbReference>
<feature type="compositionally biased region" description="Low complexity" evidence="1">
    <location>
        <begin position="37"/>
        <end position="46"/>
    </location>
</feature>
<dbReference type="AlphaFoldDB" id="A0A2T3ASN8"/>
<proteinExistence type="predicted"/>